<dbReference type="InterPro" id="IPR050546">
    <property type="entry name" value="Glycosyl_Hydrlase_16"/>
</dbReference>
<organism evidence="4">
    <name type="scientific">termite gut metagenome</name>
    <dbReference type="NCBI Taxonomy" id="433724"/>
    <lineage>
        <taxon>unclassified sequences</taxon>
        <taxon>metagenomes</taxon>
        <taxon>organismal metagenomes</taxon>
    </lineage>
</organism>
<reference evidence="4" key="1">
    <citation type="submission" date="2019-03" db="EMBL/GenBank/DDBJ databases">
        <title>Single cell metagenomics reveals metabolic interactions within the superorganism composed of flagellate Streblomastix strix and complex community of Bacteroidetes bacteria on its surface.</title>
        <authorList>
            <person name="Treitli S.C."/>
            <person name="Kolisko M."/>
            <person name="Husnik F."/>
            <person name="Keeling P."/>
            <person name="Hampl V."/>
        </authorList>
    </citation>
    <scope>NUCLEOTIDE SEQUENCE</scope>
    <source>
        <strain evidence="4">STM</strain>
    </source>
</reference>
<evidence type="ECO:0000256" key="1">
    <source>
        <dbReference type="ARBA" id="ARBA00006865"/>
    </source>
</evidence>
<dbReference type="SUPFAM" id="SSF49899">
    <property type="entry name" value="Concanavalin A-like lectins/glucanases"/>
    <property type="match status" value="1"/>
</dbReference>
<keyword evidence="4" id="KW-0378">Hydrolase</keyword>
<evidence type="ECO:0000256" key="2">
    <source>
        <dbReference type="SAM" id="Phobius"/>
    </source>
</evidence>
<dbReference type="Gene3D" id="2.60.120.200">
    <property type="match status" value="1"/>
</dbReference>
<name>A0A5J4RZ51_9ZZZZ</name>
<dbReference type="Pfam" id="PF00722">
    <property type="entry name" value="Glyco_hydro_16"/>
    <property type="match status" value="1"/>
</dbReference>
<keyword evidence="2" id="KW-0472">Membrane</keyword>
<dbReference type="PROSITE" id="PS51762">
    <property type="entry name" value="GH16_2"/>
    <property type="match status" value="1"/>
</dbReference>
<dbReference type="GO" id="GO:0004553">
    <property type="term" value="F:hydrolase activity, hydrolyzing O-glycosyl compounds"/>
    <property type="evidence" value="ECO:0007669"/>
    <property type="project" value="InterPro"/>
</dbReference>
<feature type="domain" description="GH16" evidence="3">
    <location>
        <begin position="178"/>
        <end position="449"/>
    </location>
</feature>
<accession>A0A5J4RZ51</accession>
<dbReference type="EC" id="3.2.1.-" evidence="4"/>
<dbReference type="AlphaFoldDB" id="A0A5J4RZ51"/>
<comment type="caution">
    <text evidence="4">The sequence shown here is derived from an EMBL/GenBank/DDBJ whole genome shotgun (WGS) entry which is preliminary data.</text>
</comment>
<dbReference type="PANTHER" id="PTHR10963">
    <property type="entry name" value="GLYCOSYL HYDROLASE-RELATED"/>
    <property type="match status" value="1"/>
</dbReference>
<feature type="transmembrane region" description="Helical" evidence="2">
    <location>
        <begin position="26"/>
        <end position="45"/>
    </location>
</feature>
<dbReference type="InterPro" id="IPR013320">
    <property type="entry name" value="ConA-like_dom_sf"/>
</dbReference>
<gene>
    <name evidence="4" type="ORF">EZS27_012918</name>
</gene>
<comment type="similarity">
    <text evidence="1">Belongs to the glycosyl hydrolase 16 family.</text>
</comment>
<proteinExistence type="inferred from homology"/>
<dbReference type="EMBL" id="SNRY01000562">
    <property type="protein sequence ID" value="KAA6339124.1"/>
    <property type="molecule type" value="Genomic_DNA"/>
</dbReference>
<sequence>MTTCERMTSNKLIDTIISIAKSKKSWFSHALILFALMNILSVMNLKSQDQSGLKEIYADFNHGQTTNKNNNWVQSIQIIEPTCRSDVKGMITVKFKATGMDEAKAFCWSQPSNDNPSEWGHDVNLTSKILKIKKNGEASFSFNADNFPSGPMNVRIYSQNKKGEKDVFELQLYNLGGVKWNQGIPSIDPPGAKGLKLIFEDDFNKHLSISNDGRNARYSAHKPRFGDFSGWPFSDYNGPNNPFRQVGDYLKIEARKKAGTAGSTGLIASVNMDGKGFWAKAPCYLECRFTAQSAPGTWPAFWTITGLDNGFPGDELDIVEAYGGVGKGNPNHEGYGVCSHFWGQKNTDGTNKEGFYKVIRIMDLGGESYWSTTFHTYGVYIGLEKTVYYFDNIEVLRHPTNDISRDYPHTFLINYAIGGISGWSIDLERYGNGSDMYVDFVRVYALYRVDYVNTPKTK</sequence>
<dbReference type="PANTHER" id="PTHR10963:SF55">
    <property type="entry name" value="GLYCOSIDE HYDROLASE FAMILY 16 PROTEIN"/>
    <property type="match status" value="1"/>
</dbReference>
<evidence type="ECO:0000259" key="3">
    <source>
        <dbReference type="PROSITE" id="PS51762"/>
    </source>
</evidence>
<keyword evidence="2" id="KW-0812">Transmembrane</keyword>
<keyword evidence="4" id="KW-0326">Glycosidase</keyword>
<dbReference type="GO" id="GO:0005975">
    <property type="term" value="P:carbohydrate metabolic process"/>
    <property type="evidence" value="ECO:0007669"/>
    <property type="project" value="InterPro"/>
</dbReference>
<evidence type="ECO:0000313" key="4">
    <source>
        <dbReference type="EMBL" id="KAA6339124.1"/>
    </source>
</evidence>
<keyword evidence="2" id="KW-1133">Transmembrane helix</keyword>
<protein>
    <submittedName>
        <fullName evidence="4">Endo-1 3-1 4-beta-glycanase ExsH</fullName>
        <ecNumber evidence="4">3.2.1.-</ecNumber>
    </submittedName>
</protein>
<dbReference type="InterPro" id="IPR000757">
    <property type="entry name" value="Beta-glucanase-like"/>
</dbReference>